<feature type="transmembrane region" description="Helical" evidence="1">
    <location>
        <begin position="174"/>
        <end position="199"/>
    </location>
</feature>
<protein>
    <submittedName>
        <fullName evidence="2">Uncharacterized protein</fullName>
    </submittedName>
</protein>
<reference evidence="2" key="1">
    <citation type="submission" date="2023-01" db="EMBL/GenBank/DDBJ databases">
        <title>The chitinases involved in constricting ring structure development in the nematode-trapping fungus Drechslerella dactyloides.</title>
        <authorList>
            <person name="Wang R."/>
            <person name="Zhang L."/>
            <person name="Tang P."/>
            <person name="Li S."/>
            <person name="Liang L."/>
        </authorList>
    </citation>
    <scope>NUCLEOTIDE SEQUENCE</scope>
    <source>
        <strain evidence="2">YMF1.00031</strain>
    </source>
</reference>
<accession>A0AAD6NGJ2</accession>
<proteinExistence type="predicted"/>
<keyword evidence="1" id="KW-0812">Transmembrane</keyword>
<dbReference type="Proteomes" id="UP001221413">
    <property type="component" value="Unassembled WGS sequence"/>
</dbReference>
<evidence type="ECO:0000313" key="2">
    <source>
        <dbReference type="EMBL" id="KAJ6257377.1"/>
    </source>
</evidence>
<sequence length="202" mass="22160">MGMVPCHVLRPSRDTDEGAISRLPVPTGVTLTLGVIGNIHVDPIHSSVVEIQAQVRSLRWPTPRQTNEHRDLLSGWCFEITNMSSSTTTTAMNITFGRRGLSHLLHGYQTGDKPGNTFEAAELRSYVSKAVCGPGPRLQHNRWTSSSANCHVYREFRGIRRLCKSFQMSIRECAVGACIYIASSFAIHCVNVLAVILSVPGG</sequence>
<dbReference type="EMBL" id="JAQGDS010000011">
    <property type="protein sequence ID" value="KAJ6257377.1"/>
    <property type="molecule type" value="Genomic_DNA"/>
</dbReference>
<keyword evidence="3" id="KW-1185">Reference proteome</keyword>
<name>A0AAD6NGJ2_DREDA</name>
<gene>
    <name evidence="2" type="ORF">Dda_8266</name>
</gene>
<comment type="caution">
    <text evidence="2">The sequence shown here is derived from an EMBL/GenBank/DDBJ whole genome shotgun (WGS) entry which is preliminary data.</text>
</comment>
<evidence type="ECO:0000256" key="1">
    <source>
        <dbReference type="SAM" id="Phobius"/>
    </source>
</evidence>
<organism evidence="2 3">
    <name type="scientific">Drechslerella dactyloides</name>
    <name type="common">Nematode-trapping fungus</name>
    <name type="synonym">Arthrobotrys dactyloides</name>
    <dbReference type="NCBI Taxonomy" id="74499"/>
    <lineage>
        <taxon>Eukaryota</taxon>
        <taxon>Fungi</taxon>
        <taxon>Dikarya</taxon>
        <taxon>Ascomycota</taxon>
        <taxon>Pezizomycotina</taxon>
        <taxon>Orbiliomycetes</taxon>
        <taxon>Orbiliales</taxon>
        <taxon>Orbiliaceae</taxon>
        <taxon>Drechslerella</taxon>
    </lineage>
</organism>
<dbReference type="AlphaFoldDB" id="A0AAD6NGJ2"/>
<keyword evidence="1" id="KW-0472">Membrane</keyword>
<evidence type="ECO:0000313" key="3">
    <source>
        <dbReference type="Proteomes" id="UP001221413"/>
    </source>
</evidence>
<keyword evidence="1" id="KW-1133">Transmembrane helix</keyword>